<keyword evidence="6" id="KW-0067">ATP-binding</keyword>
<comment type="similarity">
    <text evidence="3">Belongs to the DNA mismatch repair MutS family.</text>
</comment>
<evidence type="ECO:0000256" key="5">
    <source>
        <dbReference type="ARBA" id="ARBA00022741"/>
    </source>
</evidence>
<dbReference type="GO" id="GO:0005694">
    <property type="term" value="C:chromosome"/>
    <property type="evidence" value="ECO:0007669"/>
    <property type="project" value="UniProtKB-SubCell"/>
</dbReference>
<dbReference type="InterPro" id="IPR036187">
    <property type="entry name" value="DNA_mismatch_repair_MutS_sf"/>
</dbReference>
<evidence type="ECO:0000256" key="1">
    <source>
        <dbReference type="ARBA" id="ARBA00004123"/>
    </source>
</evidence>
<dbReference type="GO" id="GO:0006298">
    <property type="term" value="P:mismatch repair"/>
    <property type="evidence" value="ECO:0007669"/>
    <property type="project" value="InterPro"/>
</dbReference>
<evidence type="ECO:0000256" key="2">
    <source>
        <dbReference type="ARBA" id="ARBA00004286"/>
    </source>
</evidence>
<name>H0ERT1_GLAL7</name>
<evidence type="ECO:0000256" key="3">
    <source>
        <dbReference type="ARBA" id="ARBA00006271"/>
    </source>
</evidence>
<dbReference type="GO" id="GO:0051026">
    <property type="term" value="P:chiasma assembly"/>
    <property type="evidence" value="ECO:0007669"/>
    <property type="project" value="TreeGrafter"/>
</dbReference>
<dbReference type="HOGENOM" id="CLU_002472_8_3_1"/>
<evidence type="ECO:0000259" key="13">
    <source>
        <dbReference type="PROSITE" id="PS00486"/>
    </source>
</evidence>
<keyword evidence="4" id="KW-0158">Chromosome</keyword>
<keyword evidence="15" id="KW-1185">Reference proteome</keyword>
<comment type="subcellular location">
    <subcellularLocation>
        <location evidence="2">Chromosome</location>
    </subcellularLocation>
    <subcellularLocation>
        <location evidence="1">Nucleus</location>
    </subcellularLocation>
</comment>
<dbReference type="SUPFAM" id="SSF52540">
    <property type="entry name" value="P-loop containing nucleoside triphosphate hydrolases"/>
    <property type="match status" value="1"/>
</dbReference>
<accession>H0ERT1</accession>
<proteinExistence type="inferred from homology"/>
<dbReference type="SMART" id="SM00534">
    <property type="entry name" value="MUTSac"/>
    <property type="match status" value="1"/>
</dbReference>
<evidence type="ECO:0000256" key="4">
    <source>
        <dbReference type="ARBA" id="ARBA00022454"/>
    </source>
</evidence>
<evidence type="ECO:0000256" key="7">
    <source>
        <dbReference type="ARBA" id="ARBA00023125"/>
    </source>
</evidence>
<evidence type="ECO:0000313" key="14">
    <source>
        <dbReference type="EMBL" id="EHK98892.1"/>
    </source>
</evidence>
<dbReference type="Proteomes" id="UP000005446">
    <property type="component" value="Unassembled WGS sequence"/>
</dbReference>
<dbReference type="SUPFAM" id="SSF48334">
    <property type="entry name" value="DNA repair protein MutS, domain III"/>
    <property type="match status" value="1"/>
</dbReference>
<protein>
    <recommendedName>
        <fullName evidence="10">DNA mismatch repair protein MSH5</fullName>
    </recommendedName>
    <alternativeName>
        <fullName evidence="11">MutS protein homolog 5</fullName>
    </alternativeName>
</protein>
<comment type="caution">
    <text evidence="14">The sequence shown here is derived from an EMBL/GenBank/DDBJ whole genome shotgun (WGS) entry which is preliminary data.</text>
</comment>
<dbReference type="InterPro" id="IPR045076">
    <property type="entry name" value="MutS"/>
</dbReference>
<dbReference type="InParanoid" id="H0ERT1"/>
<dbReference type="FunFam" id="3.40.50.300:FF:001067">
    <property type="entry name" value="DNA mismatch repair protein MSH5"/>
    <property type="match status" value="1"/>
</dbReference>
<dbReference type="GO" id="GO:0140664">
    <property type="term" value="F:ATP-dependent DNA damage sensor activity"/>
    <property type="evidence" value="ECO:0007669"/>
    <property type="project" value="InterPro"/>
</dbReference>
<evidence type="ECO:0000256" key="10">
    <source>
        <dbReference type="ARBA" id="ARBA00073549"/>
    </source>
</evidence>
<dbReference type="InterPro" id="IPR000432">
    <property type="entry name" value="DNA_mismatch_repair_MutS_C"/>
</dbReference>
<feature type="compositionally biased region" description="Acidic residues" evidence="12">
    <location>
        <begin position="176"/>
        <end position="185"/>
    </location>
</feature>
<keyword evidence="8" id="KW-0539">Nucleus</keyword>
<dbReference type="PANTHER" id="PTHR11361:SF20">
    <property type="entry name" value="MUTS PROTEIN HOMOLOG 5"/>
    <property type="match status" value="1"/>
</dbReference>
<dbReference type="OrthoDB" id="29596at2759"/>
<gene>
    <name evidence="14" type="ORF">M7I_5402</name>
</gene>
<dbReference type="GO" id="GO:0030983">
    <property type="term" value="F:mismatched DNA binding"/>
    <property type="evidence" value="ECO:0007669"/>
    <property type="project" value="InterPro"/>
</dbReference>
<dbReference type="EMBL" id="AGUE01000135">
    <property type="protein sequence ID" value="EHK98892.1"/>
    <property type="molecule type" value="Genomic_DNA"/>
</dbReference>
<sequence>MDSLLTQAHGLLLNDLPEWAMQYVTTCLFFPQLGFLTVVVLDPETGASKYEGEGVDDDIWDKMFVTNDSAYYKNRKMREMDNYFGDLYGLIYKEIEIIHDLAVKILQDEKVLIEASDLLGELDSLVALALGAQKYRLNPPRLTMANVIQIEGGRHPLQELTVSYIPNDCFIRGGAGDDEEEEDTEPIISPSRSSSSLLQSIEEPSMLIMTGPNYSGKSVYLKQVALIVFLAHIGSFVPADRATIGLTDKILTRIATRETTHRSLVVVDEFGKGTNAHDGAGLSCGVLEYFLSLENKRPKVLAATHFHEIFANGFLPERPELGFGHMEVQVDSEASVEDQITYLYKFVPGRSNSSFGTLCAMMNGIDQAVVERADELILLSARGEDLITACARIPDDEARQLEEAEQVGRQFLEQNFPTPGSKESETFDIRTALQNILAVSPV</sequence>
<dbReference type="PROSITE" id="PS00486">
    <property type="entry name" value="DNA_MISMATCH_REPAIR_2"/>
    <property type="match status" value="1"/>
</dbReference>
<evidence type="ECO:0000256" key="11">
    <source>
        <dbReference type="ARBA" id="ARBA00077470"/>
    </source>
</evidence>
<dbReference type="PANTHER" id="PTHR11361">
    <property type="entry name" value="DNA MISMATCH REPAIR PROTEIN MUTS FAMILY MEMBER"/>
    <property type="match status" value="1"/>
</dbReference>
<evidence type="ECO:0000256" key="9">
    <source>
        <dbReference type="ARBA" id="ARBA00023254"/>
    </source>
</evidence>
<reference evidence="14 15" key="1">
    <citation type="journal article" date="2012" name="Eukaryot. Cell">
        <title>Genome sequence of the fungus Glarea lozoyensis: the first genome sequence of a species from the Helotiaceae family.</title>
        <authorList>
            <person name="Youssar L."/>
            <person name="Gruening B.A."/>
            <person name="Erxleben A."/>
            <person name="Guenther S."/>
            <person name="Huettel W."/>
        </authorList>
    </citation>
    <scope>NUCLEOTIDE SEQUENCE [LARGE SCALE GENOMIC DNA]</scope>
    <source>
        <strain evidence="15">ATCC 74030 / MF5533</strain>
    </source>
</reference>
<dbReference type="GO" id="GO:0005524">
    <property type="term" value="F:ATP binding"/>
    <property type="evidence" value="ECO:0007669"/>
    <property type="project" value="UniProtKB-KW"/>
</dbReference>
<evidence type="ECO:0000313" key="15">
    <source>
        <dbReference type="Proteomes" id="UP000005446"/>
    </source>
</evidence>
<dbReference type="GO" id="GO:0005634">
    <property type="term" value="C:nucleus"/>
    <property type="evidence" value="ECO:0007669"/>
    <property type="project" value="UniProtKB-SubCell"/>
</dbReference>
<keyword evidence="7" id="KW-0238">DNA-binding</keyword>
<dbReference type="AlphaFoldDB" id="H0ERT1"/>
<dbReference type="Pfam" id="PF00488">
    <property type="entry name" value="MutS_V"/>
    <property type="match status" value="2"/>
</dbReference>
<evidence type="ECO:0000256" key="8">
    <source>
        <dbReference type="ARBA" id="ARBA00023242"/>
    </source>
</evidence>
<keyword evidence="9" id="KW-0469">Meiosis</keyword>
<feature type="domain" description="DNA mismatch repair proteins mutS family" evidence="13">
    <location>
        <begin position="263"/>
        <end position="279"/>
    </location>
</feature>
<feature type="region of interest" description="Disordered" evidence="12">
    <location>
        <begin position="175"/>
        <end position="194"/>
    </location>
</feature>
<evidence type="ECO:0000256" key="6">
    <source>
        <dbReference type="ARBA" id="ARBA00022840"/>
    </source>
</evidence>
<keyword evidence="5" id="KW-0547">Nucleotide-binding</keyword>
<evidence type="ECO:0000256" key="12">
    <source>
        <dbReference type="SAM" id="MobiDB-lite"/>
    </source>
</evidence>
<organism evidence="14 15">
    <name type="scientific">Glarea lozoyensis (strain ATCC 74030 / MF5533)</name>
    <dbReference type="NCBI Taxonomy" id="1104152"/>
    <lineage>
        <taxon>Eukaryota</taxon>
        <taxon>Fungi</taxon>
        <taxon>Dikarya</taxon>
        <taxon>Ascomycota</taxon>
        <taxon>Pezizomycotina</taxon>
        <taxon>Leotiomycetes</taxon>
        <taxon>Helotiales</taxon>
        <taxon>Helotiaceae</taxon>
        <taxon>Glarea</taxon>
    </lineage>
</organism>
<dbReference type="InterPro" id="IPR027417">
    <property type="entry name" value="P-loop_NTPase"/>
</dbReference>
<dbReference type="Gene3D" id="3.40.50.300">
    <property type="entry name" value="P-loop containing nucleotide triphosphate hydrolases"/>
    <property type="match status" value="2"/>
</dbReference>